<reference evidence="5" key="1">
    <citation type="journal article" date="2019" name="Int. J. Syst. Evol. Microbiol.">
        <title>The Global Catalogue of Microorganisms (GCM) 10K type strain sequencing project: providing services to taxonomists for standard genome sequencing and annotation.</title>
        <authorList>
            <consortium name="The Broad Institute Genomics Platform"/>
            <consortium name="The Broad Institute Genome Sequencing Center for Infectious Disease"/>
            <person name="Wu L."/>
            <person name="Ma J."/>
        </authorList>
    </citation>
    <scope>NUCLEOTIDE SEQUENCE [LARGE SCALE GENOMIC DNA]</scope>
    <source>
        <strain evidence="5">JCM 3272</strain>
    </source>
</reference>
<dbReference type="InterPro" id="IPR033704">
    <property type="entry name" value="dUTPase_trimeric"/>
</dbReference>
<name>A0ABP5T6U5_9ACTN</name>
<dbReference type="Gene3D" id="2.70.40.10">
    <property type="match status" value="1"/>
</dbReference>
<proteinExistence type="predicted"/>
<comment type="caution">
    <text evidence="4">The sequence shown here is derived from an EMBL/GenBank/DDBJ whole genome shotgun (WGS) entry which is preliminary data.</text>
</comment>
<dbReference type="InterPro" id="IPR036157">
    <property type="entry name" value="dUTPase-like_sf"/>
</dbReference>
<evidence type="ECO:0000256" key="2">
    <source>
        <dbReference type="ARBA" id="ARBA00023080"/>
    </source>
</evidence>
<gene>
    <name evidence="4" type="primary">dcd_1</name>
    <name evidence="4" type="ORF">GCM10010170_033660</name>
</gene>
<organism evidence="4 5">
    <name type="scientific">Dactylosporangium salmoneum</name>
    <dbReference type="NCBI Taxonomy" id="53361"/>
    <lineage>
        <taxon>Bacteria</taxon>
        <taxon>Bacillati</taxon>
        <taxon>Actinomycetota</taxon>
        <taxon>Actinomycetes</taxon>
        <taxon>Micromonosporales</taxon>
        <taxon>Micromonosporaceae</taxon>
        <taxon>Dactylosporangium</taxon>
    </lineage>
</organism>
<dbReference type="PANTHER" id="PTHR42680">
    <property type="entry name" value="DCTP DEAMINASE"/>
    <property type="match status" value="1"/>
</dbReference>
<keyword evidence="1" id="KW-0378">Hydrolase</keyword>
<feature type="region of interest" description="Disordered" evidence="3">
    <location>
        <begin position="138"/>
        <end position="166"/>
    </location>
</feature>
<dbReference type="InterPro" id="IPR011962">
    <property type="entry name" value="dCTP_deaminase"/>
</dbReference>
<dbReference type="CDD" id="cd07557">
    <property type="entry name" value="trimeric_dUTPase"/>
    <property type="match status" value="1"/>
</dbReference>
<dbReference type="Proteomes" id="UP001501444">
    <property type="component" value="Unassembled WGS sequence"/>
</dbReference>
<dbReference type="SUPFAM" id="SSF51283">
    <property type="entry name" value="dUTPase-like"/>
    <property type="match status" value="1"/>
</dbReference>
<dbReference type="NCBIfam" id="TIGR02274">
    <property type="entry name" value="dCTP_deam"/>
    <property type="match status" value="1"/>
</dbReference>
<sequence length="166" mass="17888">MLSDVSIRKLLAGGLIEPMPHDWQIQPASVDLLLGEMATPTVGTSPWLLQPGEFRLASTLELVTVPADVVAMVSGKSSLARAGLTVEQAGWIDPGFSGQITLELFNATRHPIRLEPEQPICQIAFMRLDQRAARPYGTRGLRSKYQGQTGPTPARPGNFAQDGRGG</sequence>
<accession>A0ABP5T6U5</accession>
<protein>
    <submittedName>
        <fullName evidence="4">dCTP deaminase</fullName>
    </submittedName>
</protein>
<keyword evidence="5" id="KW-1185">Reference proteome</keyword>
<dbReference type="PANTHER" id="PTHR42680:SF3">
    <property type="entry name" value="DCTP DEAMINASE"/>
    <property type="match status" value="1"/>
</dbReference>
<keyword evidence="2" id="KW-0546">Nucleotide metabolism</keyword>
<dbReference type="Pfam" id="PF22769">
    <property type="entry name" value="DCD"/>
    <property type="match status" value="1"/>
</dbReference>
<evidence type="ECO:0000256" key="1">
    <source>
        <dbReference type="ARBA" id="ARBA00022801"/>
    </source>
</evidence>
<evidence type="ECO:0000313" key="4">
    <source>
        <dbReference type="EMBL" id="GAA2346699.1"/>
    </source>
</evidence>
<evidence type="ECO:0000256" key="3">
    <source>
        <dbReference type="SAM" id="MobiDB-lite"/>
    </source>
</evidence>
<dbReference type="EMBL" id="BAAARV010000025">
    <property type="protein sequence ID" value="GAA2346699.1"/>
    <property type="molecule type" value="Genomic_DNA"/>
</dbReference>
<evidence type="ECO:0000313" key="5">
    <source>
        <dbReference type="Proteomes" id="UP001501444"/>
    </source>
</evidence>